<feature type="domain" description="Ubiquitin-like" evidence="2">
    <location>
        <begin position="1"/>
        <end position="77"/>
    </location>
</feature>
<dbReference type="Gene3D" id="3.40.1000.30">
    <property type="match status" value="1"/>
</dbReference>
<evidence type="ECO:0000313" key="4">
    <source>
        <dbReference type="Proteomes" id="UP001085076"/>
    </source>
</evidence>
<dbReference type="Proteomes" id="UP001085076">
    <property type="component" value="Miscellaneous, Linkage group lg07"/>
</dbReference>
<evidence type="ECO:0000256" key="1">
    <source>
        <dbReference type="SAM" id="MobiDB-lite"/>
    </source>
</evidence>
<dbReference type="PANTHER" id="PTHR47602:SF2">
    <property type="entry name" value="F-BOX PROTEIN SKIP22"/>
    <property type="match status" value="1"/>
</dbReference>
<proteinExistence type="predicted"/>
<dbReference type="PROSITE" id="PS50053">
    <property type="entry name" value="UBIQUITIN_2"/>
    <property type="match status" value="1"/>
</dbReference>
<dbReference type="SUPFAM" id="SSF81383">
    <property type="entry name" value="F-box domain"/>
    <property type="match status" value="1"/>
</dbReference>
<dbReference type="InterPro" id="IPR001810">
    <property type="entry name" value="F-box_dom"/>
</dbReference>
<reference evidence="3" key="2">
    <citation type="journal article" date="2022" name="Hortic Res">
        <title>The genome of Dioscorea zingiberensis sheds light on the biosynthesis, origin and evolution of the medicinally important diosgenin saponins.</title>
        <authorList>
            <person name="Li Y."/>
            <person name="Tan C."/>
            <person name="Li Z."/>
            <person name="Guo J."/>
            <person name="Li S."/>
            <person name="Chen X."/>
            <person name="Wang C."/>
            <person name="Dai X."/>
            <person name="Yang H."/>
            <person name="Song W."/>
            <person name="Hou L."/>
            <person name="Xu J."/>
            <person name="Tong Z."/>
            <person name="Xu A."/>
            <person name="Yuan X."/>
            <person name="Wang W."/>
            <person name="Yang Q."/>
            <person name="Chen L."/>
            <person name="Sun Z."/>
            <person name="Wang K."/>
            <person name="Pan B."/>
            <person name="Chen J."/>
            <person name="Bao Y."/>
            <person name="Liu F."/>
            <person name="Qi X."/>
            <person name="Gang D.R."/>
            <person name="Wen J."/>
            <person name="Li J."/>
        </authorList>
    </citation>
    <scope>NUCLEOTIDE SEQUENCE</scope>
    <source>
        <strain evidence="3">Dzin_1.0</strain>
    </source>
</reference>
<dbReference type="SUPFAM" id="SSF54236">
    <property type="entry name" value="Ubiquitin-like"/>
    <property type="match status" value="1"/>
</dbReference>
<sequence length="471" mass="51884">MKIRIRSLETKETMRLEISDTCSFSDLKTLIAAKLSSTSNGVAPESIRLSLNSKDELSCDSPSASLRSIGITSGDLIFFSIDPTPVFGPSIPISSDEKLDAPAPNLSPVRESLNSEKKLEEAPNQGKTLTLDFQEGTSHDPDGDDMEEDVEPLLSAKSSSVPCLLKRVFDSEKEEAKGNLGLVVIAVHAVFLESGFVVLDGSGLKLPGGWATAVGALSVCYTVPQLIDSDSKDAKVAVLKFCMMGNHVSIYGFLTGGTSGVHRACLDVSKLLPLWNLPLETMSEMEEKEVFKFWKVVKDGLTLPLLIDVCDKNGLPPPPCLACLPTDLKIRILELLPGVDVARAGCANSEMHYLASNDELWKQKYFEEFGLVYETGAAVNHWKARFARQWMKKKKNLSRNRWERVPERYLWPLRRYIPYGLPPFHIIGGEHDITGVGGFGLVGPRSGFFSSHRRNFSPGCDLGQRDVGFRY</sequence>
<comment type="caution">
    <text evidence="3">The sequence shown here is derived from an EMBL/GenBank/DDBJ whole genome shotgun (WGS) entry which is preliminary data.</text>
</comment>
<keyword evidence="4" id="KW-1185">Reference proteome</keyword>
<dbReference type="CDD" id="cd22165">
    <property type="entry name" value="F-box_AtSKIP22-like"/>
    <property type="match status" value="1"/>
</dbReference>
<accession>A0A9D5H8V7</accession>
<dbReference type="InterPro" id="IPR029071">
    <property type="entry name" value="Ubiquitin-like_domsf"/>
</dbReference>
<dbReference type="Gene3D" id="1.20.1280.50">
    <property type="match status" value="1"/>
</dbReference>
<reference evidence="3" key="1">
    <citation type="submission" date="2021-03" db="EMBL/GenBank/DDBJ databases">
        <authorList>
            <person name="Li Z."/>
            <person name="Yang C."/>
        </authorList>
    </citation>
    <scope>NUCLEOTIDE SEQUENCE</scope>
    <source>
        <strain evidence="3">Dzin_1.0</strain>
        <tissue evidence="3">Leaf</tissue>
    </source>
</reference>
<organism evidence="3 4">
    <name type="scientific">Dioscorea zingiberensis</name>
    <dbReference type="NCBI Taxonomy" id="325984"/>
    <lineage>
        <taxon>Eukaryota</taxon>
        <taxon>Viridiplantae</taxon>
        <taxon>Streptophyta</taxon>
        <taxon>Embryophyta</taxon>
        <taxon>Tracheophyta</taxon>
        <taxon>Spermatophyta</taxon>
        <taxon>Magnoliopsida</taxon>
        <taxon>Liliopsida</taxon>
        <taxon>Dioscoreales</taxon>
        <taxon>Dioscoreaceae</taxon>
        <taxon>Dioscorea</taxon>
    </lineage>
</organism>
<dbReference type="InterPro" id="IPR000626">
    <property type="entry name" value="Ubiquitin-like_dom"/>
</dbReference>
<dbReference type="PANTHER" id="PTHR47602">
    <property type="entry name" value="F-BOX PROTEIN SKIP22"/>
    <property type="match status" value="1"/>
</dbReference>
<dbReference type="Pfam" id="PF12937">
    <property type="entry name" value="F-box-like"/>
    <property type="match status" value="1"/>
</dbReference>
<gene>
    <name evidence="3" type="ORF">J5N97_024628</name>
</gene>
<protein>
    <recommendedName>
        <fullName evidence="2">Ubiquitin-like domain-containing protein</fullName>
    </recommendedName>
</protein>
<dbReference type="EMBL" id="JAGGNH010000007">
    <property type="protein sequence ID" value="KAJ0967711.1"/>
    <property type="molecule type" value="Genomic_DNA"/>
</dbReference>
<dbReference type="AlphaFoldDB" id="A0A9D5H8V7"/>
<name>A0A9D5H8V7_9LILI</name>
<feature type="region of interest" description="Disordered" evidence="1">
    <location>
        <begin position="92"/>
        <end position="148"/>
    </location>
</feature>
<evidence type="ECO:0000313" key="3">
    <source>
        <dbReference type="EMBL" id="KAJ0967711.1"/>
    </source>
</evidence>
<dbReference type="OrthoDB" id="101791at2759"/>
<evidence type="ECO:0000259" key="2">
    <source>
        <dbReference type="PROSITE" id="PS50053"/>
    </source>
</evidence>
<dbReference type="InterPro" id="IPR036047">
    <property type="entry name" value="F-box-like_dom_sf"/>
</dbReference>